<dbReference type="PANTHER" id="PTHR11824">
    <property type="entry name" value="VOLTAGE-DEPENDENT CALCIUM CHANNEL BETA SUBUNIT"/>
    <property type="match status" value="1"/>
</dbReference>
<keyword evidence="1" id="KW-0728">SH3 domain</keyword>
<dbReference type="Proteomes" id="UP000593567">
    <property type="component" value="Unassembled WGS sequence"/>
</dbReference>
<dbReference type="GO" id="GO:0005891">
    <property type="term" value="C:voltage-gated calcium channel complex"/>
    <property type="evidence" value="ECO:0007669"/>
    <property type="project" value="InterPro"/>
</dbReference>
<evidence type="ECO:0000256" key="2">
    <source>
        <dbReference type="ARBA" id="ARBA00022553"/>
    </source>
</evidence>
<dbReference type="InterPro" id="IPR008145">
    <property type="entry name" value="GK/Ca_channel_bsu"/>
</dbReference>
<comment type="caution">
    <text evidence="5">The sequence shown here is derived from an EMBL/GenBank/DDBJ whole genome shotgun (WGS) entry which is preliminary data.</text>
</comment>
<feature type="region of interest" description="Disordered" evidence="3">
    <location>
        <begin position="533"/>
        <end position="553"/>
    </location>
</feature>
<keyword evidence="2" id="KW-0597">Phosphoprotein</keyword>
<dbReference type="EMBL" id="VXIV02001570">
    <property type="protein sequence ID" value="KAF6031767.1"/>
    <property type="molecule type" value="Genomic_DNA"/>
</dbReference>
<feature type="region of interest" description="Disordered" evidence="3">
    <location>
        <begin position="704"/>
        <end position="751"/>
    </location>
</feature>
<dbReference type="CDD" id="cd11863">
    <property type="entry name" value="SH3_CACNB"/>
    <property type="match status" value="1"/>
</dbReference>
<feature type="domain" description="Guanylate kinase/L-type calcium channel beta subunit" evidence="4">
    <location>
        <begin position="479"/>
        <end position="666"/>
    </location>
</feature>
<dbReference type="SUPFAM" id="SSF52540">
    <property type="entry name" value="P-loop containing nucleoside triphosphate hydrolases"/>
    <property type="match status" value="1"/>
</dbReference>
<dbReference type="Pfam" id="PF12052">
    <property type="entry name" value="VGCC_beta4Aa_N"/>
    <property type="match status" value="1"/>
</dbReference>
<name>A0A7J7K0K6_BUGNE</name>
<feature type="compositionally biased region" description="Basic residues" evidence="3">
    <location>
        <begin position="711"/>
        <end position="725"/>
    </location>
</feature>
<organism evidence="5 6">
    <name type="scientific">Bugula neritina</name>
    <name type="common">Brown bryozoan</name>
    <name type="synonym">Sertularia neritina</name>
    <dbReference type="NCBI Taxonomy" id="10212"/>
    <lineage>
        <taxon>Eukaryota</taxon>
        <taxon>Metazoa</taxon>
        <taxon>Spiralia</taxon>
        <taxon>Lophotrochozoa</taxon>
        <taxon>Bryozoa</taxon>
        <taxon>Gymnolaemata</taxon>
        <taxon>Cheilostomatida</taxon>
        <taxon>Flustrina</taxon>
        <taxon>Buguloidea</taxon>
        <taxon>Bugulidae</taxon>
        <taxon>Bugula</taxon>
    </lineage>
</organism>
<evidence type="ECO:0000256" key="3">
    <source>
        <dbReference type="SAM" id="MobiDB-lite"/>
    </source>
</evidence>
<feature type="compositionally biased region" description="Low complexity" evidence="3">
    <location>
        <begin position="726"/>
        <end position="739"/>
    </location>
</feature>
<feature type="compositionally biased region" description="Polar residues" evidence="3">
    <location>
        <begin position="383"/>
        <end position="398"/>
    </location>
</feature>
<accession>A0A7J7K0K6</accession>
<dbReference type="AlphaFoldDB" id="A0A7J7K0K6"/>
<evidence type="ECO:0000256" key="1">
    <source>
        <dbReference type="ARBA" id="ARBA00022443"/>
    </source>
</evidence>
<dbReference type="FunFam" id="3.40.50.300:FF:000432">
    <property type="entry name" value="Voltage-dependent L-type calcium channel subunit beta-1 isoform 1"/>
    <property type="match status" value="1"/>
</dbReference>
<evidence type="ECO:0000259" key="4">
    <source>
        <dbReference type="SMART" id="SM00072"/>
    </source>
</evidence>
<feature type="region of interest" description="Disordered" evidence="3">
    <location>
        <begin position="156"/>
        <end position="178"/>
    </location>
</feature>
<keyword evidence="6" id="KW-1185">Reference proteome</keyword>
<dbReference type="InterPro" id="IPR046937">
    <property type="entry name" value="CAB1-4_N_A-dom"/>
</dbReference>
<protein>
    <submittedName>
        <fullName evidence="5">CACNB2</fullName>
    </submittedName>
</protein>
<gene>
    <name evidence="5" type="ORF">EB796_009924</name>
</gene>
<reference evidence="5" key="1">
    <citation type="submission" date="2020-06" db="EMBL/GenBank/DDBJ databases">
        <title>Draft genome of Bugula neritina, a colonial animal packing powerful symbionts and potential medicines.</title>
        <authorList>
            <person name="Rayko M."/>
        </authorList>
    </citation>
    <scope>NUCLEOTIDE SEQUENCE [LARGE SCALE GENOMIC DNA]</scope>
    <source>
        <strain evidence="5">Kwan_BN1</strain>
    </source>
</reference>
<feature type="region of interest" description="Disordered" evidence="3">
    <location>
        <begin position="383"/>
        <end position="432"/>
    </location>
</feature>
<dbReference type="OrthoDB" id="5962384at2759"/>
<feature type="compositionally biased region" description="Low complexity" evidence="3">
    <location>
        <begin position="399"/>
        <end position="411"/>
    </location>
</feature>
<dbReference type="GO" id="GO:0005245">
    <property type="term" value="F:voltage-gated calcium channel activity"/>
    <property type="evidence" value="ECO:0007669"/>
    <property type="project" value="InterPro"/>
</dbReference>
<evidence type="ECO:0000313" key="5">
    <source>
        <dbReference type="EMBL" id="KAF6031767.1"/>
    </source>
</evidence>
<dbReference type="Pfam" id="PF00625">
    <property type="entry name" value="Guanylate_kin"/>
    <property type="match status" value="1"/>
</dbReference>
<dbReference type="InterPro" id="IPR027417">
    <property type="entry name" value="P-loop_NTPase"/>
</dbReference>
<dbReference type="Gene3D" id="2.30.30.40">
    <property type="entry name" value="SH3 Domains"/>
    <property type="match status" value="1"/>
</dbReference>
<feature type="compositionally biased region" description="Polar residues" evidence="3">
    <location>
        <begin position="740"/>
        <end position="751"/>
    </location>
</feature>
<proteinExistence type="predicted"/>
<dbReference type="SMART" id="SM00072">
    <property type="entry name" value="GuKc"/>
    <property type="match status" value="1"/>
</dbReference>
<dbReference type="InterPro" id="IPR000584">
    <property type="entry name" value="VDCC_L_bsu"/>
</dbReference>
<dbReference type="Gene3D" id="3.40.50.300">
    <property type="entry name" value="P-loop containing nucleotide triphosphate hydrolases"/>
    <property type="match status" value="1"/>
</dbReference>
<dbReference type="InterPro" id="IPR036028">
    <property type="entry name" value="SH3-like_dom_sf"/>
</dbReference>
<dbReference type="PRINTS" id="PR01626">
    <property type="entry name" value="LCACHANNELB"/>
</dbReference>
<dbReference type="SUPFAM" id="SSF50044">
    <property type="entry name" value="SH3-domain"/>
    <property type="match status" value="1"/>
</dbReference>
<sequence>MADATVSMADATVSMADATVSVAGAANGMVNSGYEEDDFCSVSELSAGSELGETPVLSDLYCSNNFDVSGGQQSPRVDSLHLNEKNLEEVVGYTEKEIYDAEHPEQIQSSHSPGVLEGIKERLSPAGAAIGQVIRRLSQTEANIREELPEYLRELNQTGDGQSGCHLDSSSDKSRRGSLVADIRQKIGSAVRTLSTFENGEYSKLSVGETFRHFLAPGGERKVEEEPFYTGLVLPVLMKDTDVTSIFSKKKKKKSFRELFIHPKVKRQESGDSNYSHHSQHSSELSLDEDREAVRREKERLALAQLERARTKAVAFAVRTNVAYDGSLDDDSPVHGCAVSFSVKDFLHIKEKYNDEWWIGRLVKEGCDVGFIPSPTKLESIKLQQSVGTSRNTPKVKTSSSSNLDSFLNNSTKSTNSRGSTPPTPGTDLEPNHIEDEEINTLNRASKVANTPPVVKDKQRKTTFFKKADNIPSYEVVPSMRPVVLVGPSLKGYEVTDMMQKALFDFLRKRFENRIMITRVSVDISMAKKSTLTNSSKRAGLERSNSRTAGDPQLNNVEVQAEIERIFELARALQLVVLDCDTINHPSQINKTSLAPIIVYLKISSPKVLQRLVKSRGKSQSKDMSVQTVAAEKLSQCSVDMFDIILDENQLEDACEHLAEYLEAYYRATHPPLHIPPSPSYLRRHGADLPHRSHQIHGHLAAPVGHDMPLHRHNTAPARHGRSASHHSPLSSPSTSHHSQLGSAASRPSNYAYNDDRLRTMHHNDYQGAGADDSYIEQFEMTETYNRGYGHGHRSGIAT</sequence>
<feature type="region of interest" description="Disordered" evidence="3">
    <location>
        <begin position="268"/>
        <end position="291"/>
    </location>
</feature>
<evidence type="ECO:0000313" key="6">
    <source>
        <dbReference type="Proteomes" id="UP000593567"/>
    </source>
</evidence>
<feature type="compositionally biased region" description="Polar residues" evidence="3">
    <location>
        <begin position="412"/>
        <end position="421"/>
    </location>
</feature>